<reference evidence="1 2" key="1">
    <citation type="submission" date="2019-04" db="EMBL/GenBank/DDBJ databases">
        <title>Comparative genomics and transcriptomics to analyze fruiting body development in filamentous ascomycetes.</title>
        <authorList>
            <consortium name="DOE Joint Genome Institute"/>
            <person name="Lutkenhaus R."/>
            <person name="Traeger S."/>
            <person name="Breuer J."/>
            <person name="Kuo A."/>
            <person name="Lipzen A."/>
            <person name="Pangilinan J."/>
            <person name="Dilworth D."/>
            <person name="Sandor L."/>
            <person name="Poggeler S."/>
            <person name="Barry K."/>
            <person name="Grigoriev I.V."/>
            <person name="Nowrousian M."/>
        </authorList>
    </citation>
    <scope>NUCLEOTIDE SEQUENCE [LARGE SCALE GENOMIC DNA]</scope>
    <source>
        <strain evidence="1 2">CBS 389.68</strain>
    </source>
</reference>
<protein>
    <submittedName>
        <fullName evidence="1">Uncharacterized protein</fullName>
    </submittedName>
</protein>
<accession>A0A4S2MK40</accession>
<dbReference type="AlphaFoldDB" id="A0A4S2MK40"/>
<sequence length="100" mass="10373">MPARSATPATPTLPPSSFSQLLLLLSNIHYSKTQLLSATPPTPTPPRALSPALPVSSAGYLNALHPLSPGHVSPTAASSLQLLKLQRPILQHSLLQAGGI</sequence>
<dbReference type="EMBL" id="ML220154">
    <property type="protein sequence ID" value="TGZ77351.1"/>
    <property type="molecule type" value="Genomic_DNA"/>
</dbReference>
<evidence type="ECO:0000313" key="1">
    <source>
        <dbReference type="EMBL" id="TGZ77351.1"/>
    </source>
</evidence>
<dbReference type="InParanoid" id="A0A4S2MK40"/>
<dbReference type="Proteomes" id="UP000298138">
    <property type="component" value="Unassembled WGS sequence"/>
</dbReference>
<name>A0A4S2MK40_9PEZI</name>
<proteinExistence type="predicted"/>
<evidence type="ECO:0000313" key="2">
    <source>
        <dbReference type="Proteomes" id="UP000298138"/>
    </source>
</evidence>
<keyword evidence="2" id="KW-1185">Reference proteome</keyword>
<gene>
    <name evidence="1" type="ORF">EX30DRAFT_344135</name>
</gene>
<organism evidence="1 2">
    <name type="scientific">Ascodesmis nigricans</name>
    <dbReference type="NCBI Taxonomy" id="341454"/>
    <lineage>
        <taxon>Eukaryota</taxon>
        <taxon>Fungi</taxon>
        <taxon>Dikarya</taxon>
        <taxon>Ascomycota</taxon>
        <taxon>Pezizomycotina</taxon>
        <taxon>Pezizomycetes</taxon>
        <taxon>Pezizales</taxon>
        <taxon>Ascodesmidaceae</taxon>
        <taxon>Ascodesmis</taxon>
    </lineage>
</organism>